<evidence type="ECO:0000313" key="3">
    <source>
        <dbReference type="Proteomes" id="UP001597079"/>
    </source>
</evidence>
<accession>A0ABW4JNE1</accession>
<evidence type="ECO:0000256" key="1">
    <source>
        <dbReference type="SAM" id="Phobius"/>
    </source>
</evidence>
<keyword evidence="3" id="KW-1185">Reference proteome</keyword>
<evidence type="ECO:0000313" key="2">
    <source>
        <dbReference type="EMBL" id="MFD1677148.1"/>
    </source>
</evidence>
<dbReference type="Proteomes" id="UP001597079">
    <property type="component" value="Unassembled WGS sequence"/>
</dbReference>
<keyword evidence="1" id="KW-1133">Transmembrane helix</keyword>
<reference evidence="3" key="1">
    <citation type="journal article" date="2019" name="Int. J. Syst. Evol. Microbiol.">
        <title>The Global Catalogue of Microorganisms (GCM) 10K type strain sequencing project: providing services to taxonomists for standard genome sequencing and annotation.</title>
        <authorList>
            <consortium name="The Broad Institute Genomics Platform"/>
            <consortium name="The Broad Institute Genome Sequencing Center for Infectious Disease"/>
            <person name="Wu L."/>
            <person name="Ma J."/>
        </authorList>
    </citation>
    <scope>NUCLEOTIDE SEQUENCE [LARGE SCALE GENOMIC DNA]</scope>
    <source>
        <strain evidence="3">CGMCC 1.12286</strain>
    </source>
</reference>
<keyword evidence="1" id="KW-0812">Transmembrane</keyword>
<name>A0ABW4JNE1_9BACL</name>
<protein>
    <submittedName>
        <fullName evidence="2">Uncharacterized protein</fullName>
    </submittedName>
</protein>
<proteinExistence type="predicted"/>
<feature type="transmembrane region" description="Helical" evidence="1">
    <location>
        <begin position="6"/>
        <end position="26"/>
    </location>
</feature>
<comment type="caution">
    <text evidence="2">The sequence shown here is derived from an EMBL/GenBank/DDBJ whole genome shotgun (WGS) entry which is preliminary data.</text>
</comment>
<sequence length="155" mass="17570">MSKALVRTLIAVISILLLTSLVCNWIQYKYSRKTQSAVYGRFEFVLEGVNRTNDIFSGKLKNQNTMDAVVYLAEAAGQFQAFSYLIEQMGINHTMGIGMELEKEAQVISHPKQYSKSQIQQSEKFVEFVATELVVLSQYGGHTKPRMYENPISFA</sequence>
<gene>
    <name evidence="2" type="ORF">ACFSB2_20960</name>
</gene>
<keyword evidence="1" id="KW-0472">Membrane</keyword>
<dbReference type="RefSeq" id="WP_377945063.1">
    <property type="nucleotide sequence ID" value="NZ_JBHUCX010000086.1"/>
</dbReference>
<dbReference type="EMBL" id="JBHUCX010000086">
    <property type="protein sequence ID" value="MFD1677148.1"/>
    <property type="molecule type" value="Genomic_DNA"/>
</dbReference>
<organism evidence="2 3">
    <name type="scientific">Alicyclobacillus fodiniaquatilis</name>
    <dbReference type="NCBI Taxonomy" id="1661150"/>
    <lineage>
        <taxon>Bacteria</taxon>
        <taxon>Bacillati</taxon>
        <taxon>Bacillota</taxon>
        <taxon>Bacilli</taxon>
        <taxon>Bacillales</taxon>
        <taxon>Alicyclobacillaceae</taxon>
        <taxon>Alicyclobacillus</taxon>
    </lineage>
</organism>